<organism evidence="1">
    <name type="scientific">viral metagenome</name>
    <dbReference type="NCBI Taxonomy" id="1070528"/>
    <lineage>
        <taxon>unclassified sequences</taxon>
        <taxon>metagenomes</taxon>
        <taxon>organismal metagenomes</taxon>
    </lineage>
</organism>
<evidence type="ECO:0000313" key="1">
    <source>
        <dbReference type="EMBL" id="QJA45536.1"/>
    </source>
</evidence>
<reference evidence="1" key="1">
    <citation type="submission" date="2020-03" db="EMBL/GenBank/DDBJ databases">
        <title>The deep terrestrial virosphere.</title>
        <authorList>
            <person name="Holmfeldt K."/>
            <person name="Nilsson E."/>
            <person name="Simone D."/>
            <person name="Lopez-Fernandez M."/>
            <person name="Wu X."/>
            <person name="de Brujin I."/>
            <person name="Lundin D."/>
            <person name="Andersson A."/>
            <person name="Bertilsson S."/>
            <person name="Dopson M."/>
        </authorList>
    </citation>
    <scope>NUCLEOTIDE SEQUENCE</scope>
    <source>
        <strain evidence="2">MM415B00319</strain>
        <strain evidence="1">TM448A00246</strain>
        <strain evidence="3">TM448B00406</strain>
    </source>
</reference>
<proteinExistence type="predicted"/>
<dbReference type="AlphaFoldDB" id="A0A6H1ZC93"/>
<evidence type="ECO:0000313" key="3">
    <source>
        <dbReference type="EMBL" id="QJH95412.1"/>
    </source>
</evidence>
<accession>A0A6H1ZC93</accession>
<name>A0A6H1ZC93_9ZZZZ</name>
<gene>
    <name evidence="2" type="ORF">MM415B00319_0051</name>
    <name evidence="1" type="ORF">TM448A00246_0027</name>
    <name evidence="3" type="ORF">TM448B00406_0028</name>
</gene>
<dbReference type="EMBL" id="MT144619">
    <property type="protein sequence ID" value="QJH95412.1"/>
    <property type="molecule type" value="Genomic_DNA"/>
</dbReference>
<evidence type="ECO:0000313" key="2">
    <source>
        <dbReference type="EMBL" id="QJA66921.1"/>
    </source>
</evidence>
<dbReference type="EMBL" id="MT141563">
    <property type="protein sequence ID" value="QJA66921.1"/>
    <property type="molecule type" value="Genomic_DNA"/>
</dbReference>
<protein>
    <submittedName>
        <fullName evidence="1">Uncharacterized protein</fullName>
    </submittedName>
</protein>
<dbReference type="EMBL" id="MT143992">
    <property type="protein sequence ID" value="QJA45536.1"/>
    <property type="molecule type" value="Genomic_DNA"/>
</dbReference>
<sequence length="168" mass="19281">MARDRLIINKRSLKLGDIPSLTLSKPENISLLVTNHLMYWNEVYNFIFLVKPSLFKYCTSQEYNIVDQSYLDNMSYVAEASKKFSKFLVFTSNFTLDFSDVPDNLSVVLVVKTFSKAPNIKLPIALTGIYATNSILCKKEDICDICKKCWNLKTLNKNVVFEDGIYGY</sequence>